<organism evidence="1 2">
    <name type="scientific">Arctium lappa</name>
    <name type="common">Greater burdock</name>
    <name type="synonym">Lappa major</name>
    <dbReference type="NCBI Taxonomy" id="4217"/>
    <lineage>
        <taxon>Eukaryota</taxon>
        <taxon>Viridiplantae</taxon>
        <taxon>Streptophyta</taxon>
        <taxon>Embryophyta</taxon>
        <taxon>Tracheophyta</taxon>
        <taxon>Spermatophyta</taxon>
        <taxon>Magnoliopsida</taxon>
        <taxon>eudicotyledons</taxon>
        <taxon>Gunneridae</taxon>
        <taxon>Pentapetalae</taxon>
        <taxon>asterids</taxon>
        <taxon>campanulids</taxon>
        <taxon>Asterales</taxon>
        <taxon>Asteraceae</taxon>
        <taxon>Carduoideae</taxon>
        <taxon>Cardueae</taxon>
        <taxon>Arctiinae</taxon>
        <taxon>Arctium</taxon>
    </lineage>
</organism>
<evidence type="ECO:0000313" key="1">
    <source>
        <dbReference type="EMBL" id="KAI3769691.1"/>
    </source>
</evidence>
<dbReference type="Proteomes" id="UP001055879">
    <property type="component" value="Linkage Group LG01"/>
</dbReference>
<sequence length="149" mass="16673">MEQIALVNFAVANFSCFMCWYKGRVFFGLCIGNLDTKVGRHHFIVVVSSFSGIHQMGKSEVSVQESLLEKRGFRFVSKDDDGMEGKSGREEKREEKTKEGSKNVKKNERGKKIKGVSGDTCVVADKAGCHQRGRLSWKKMNVGEEDDCG</sequence>
<dbReference type="EMBL" id="CM042047">
    <property type="protein sequence ID" value="KAI3769691.1"/>
    <property type="molecule type" value="Genomic_DNA"/>
</dbReference>
<name>A0ACB9FG63_ARCLA</name>
<reference evidence="1 2" key="2">
    <citation type="journal article" date="2022" name="Mol. Ecol. Resour.">
        <title>The genomes of chicory, endive, great burdock and yacon provide insights into Asteraceae paleo-polyploidization history and plant inulin production.</title>
        <authorList>
            <person name="Fan W."/>
            <person name="Wang S."/>
            <person name="Wang H."/>
            <person name="Wang A."/>
            <person name="Jiang F."/>
            <person name="Liu H."/>
            <person name="Zhao H."/>
            <person name="Xu D."/>
            <person name="Zhang Y."/>
        </authorList>
    </citation>
    <scope>NUCLEOTIDE SEQUENCE [LARGE SCALE GENOMIC DNA]</scope>
    <source>
        <strain evidence="2">cv. Niubang</strain>
    </source>
</reference>
<protein>
    <submittedName>
        <fullName evidence="1">Uncharacterized protein</fullName>
    </submittedName>
</protein>
<gene>
    <name evidence="1" type="ORF">L6452_00801</name>
</gene>
<accession>A0ACB9FG63</accession>
<evidence type="ECO:0000313" key="2">
    <source>
        <dbReference type="Proteomes" id="UP001055879"/>
    </source>
</evidence>
<proteinExistence type="predicted"/>
<keyword evidence="2" id="KW-1185">Reference proteome</keyword>
<reference evidence="2" key="1">
    <citation type="journal article" date="2022" name="Mol. Ecol. Resour.">
        <title>The genomes of chicory, endive, great burdock and yacon provide insights into Asteraceae palaeo-polyploidization history and plant inulin production.</title>
        <authorList>
            <person name="Fan W."/>
            <person name="Wang S."/>
            <person name="Wang H."/>
            <person name="Wang A."/>
            <person name="Jiang F."/>
            <person name="Liu H."/>
            <person name="Zhao H."/>
            <person name="Xu D."/>
            <person name="Zhang Y."/>
        </authorList>
    </citation>
    <scope>NUCLEOTIDE SEQUENCE [LARGE SCALE GENOMIC DNA]</scope>
    <source>
        <strain evidence="2">cv. Niubang</strain>
    </source>
</reference>
<comment type="caution">
    <text evidence="1">The sequence shown here is derived from an EMBL/GenBank/DDBJ whole genome shotgun (WGS) entry which is preliminary data.</text>
</comment>